<feature type="binding site" evidence="5">
    <location>
        <position position="95"/>
    </location>
    <ligand>
        <name>S-adenosyl-L-methionine</name>
        <dbReference type="ChEBI" id="CHEBI:59789"/>
    </ligand>
</feature>
<dbReference type="EMBL" id="CM007648">
    <property type="protein sequence ID" value="ONM22452.1"/>
    <property type="molecule type" value="Genomic_DNA"/>
</dbReference>
<dbReference type="Pfam" id="PF01189">
    <property type="entry name" value="Methyltr_RsmB-F"/>
    <property type="match status" value="2"/>
</dbReference>
<dbReference type="CDD" id="cd02440">
    <property type="entry name" value="AdoMet_MTases"/>
    <property type="match status" value="1"/>
</dbReference>
<comment type="similarity">
    <text evidence="5">Belongs to the class I-like SAM-binding methyltransferase superfamily. RsmB/NOP family.</text>
</comment>
<dbReference type="InterPro" id="IPR029063">
    <property type="entry name" value="SAM-dependent_MTases_sf"/>
</dbReference>
<keyword evidence="4 5" id="KW-0694">RNA-binding</keyword>
<name>A0A1D6ERU2_MAIZE</name>
<dbReference type="InterPro" id="IPR023267">
    <property type="entry name" value="RCMT"/>
</dbReference>
<dbReference type="GO" id="GO:0003723">
    <property type="term" value="F:RNA binding"/>
    <property type="evidence" value="ECO:0007669"/>
    <property type="project" value="UniProtKB-UniRule"/>
</dbReference>
<dbReference type="GO" id="GO:0008173">
    <property type="term" value="F:RNA methyltransferase activity"/>
    <property type="evidence" value="ECO:0007669"/>
    <property type="project" value="InterPro"/>
</dbReference>
<evidence type="ECO:0000256" key="5">
    <source>
        <dbReference type="PROSITE-ProRule" id="PRU01023"/>
    </source>
</evidence>
<dbReference type="AlphaFoldDB" id="A0A1D6ERU2"/>
<dbReference type="ExpressionAtlas" id="A0A1D6ERU2">
    <property type="expression patterns" value="baseline and differential"/>
</dbReference>
<dbReference type="InterPro" id="IPR049560">
    <property type="entry name" value="MeTrfase_RsmB-F_NOP2_cat"/>
</dbReference>
<accession>A0A1D6ERU2</accession>
<gene>
    <name evidence="7" type="ORF">ZEAMMB73_Zm00001d005972</name>
</gene>
<comment type="caution">
    <text evidence="5">Lacks conserved residue(s) required for the propagation of feature annotation.</text>
</comment>
<evidence type="ECO:0000256" key="1">
    <source>
        <dbReference type="ARBA" id="ARBA00022603"/>
    </source>
</evidence>
<evidence type="ECO:0000256" key="4">
    <source>
        <dbReference type="ARBA" id="ARBA00022884"/>
    </source>
</evidence>
<keyword evidence="1 5" id="KW-0489">Methyltransferase</keyword>
<sequence length="188" mass="20614">MKDLFVGLVVSVVDPQPGETIVDCCAAPGGKTLFMASRLSGEGKIWALDINKGRLRILMDAAKLHGLDDMITDIHADLRLYAKETTVKYDKVLLDAPCSGLGVLSKVPFLIKLVKPGGILIYSTCSIDPEENEERITAFVQRHPEFALQSVCGYVPREFITDEGFYSSNPTKHSMDGAFAARLVRSTH</sequence>
<dbReference type="GO" id="GO:0001510">
    <property type="term" value="P:RNA methylation"/>
    <property type="evidence" value="ECO:0007669"/>
    <property type="project" value="InterPro"/>
</dbReference>
<evidence type="ECO:0000256" key="2">
    <source>
        <dbReference type="ARBA" id="ARBA00022679"/>
    </source>
</evidence>
<dbReference type="Gene3D" id="3.40.50.150">
    <property type="entry name" value="Vaccinia Virus protein VP39"/>
    <property type="match status" value="2"/>
</dbReference>
<evidence type="ECO:0000313" key="7">
    <source>
        <dbReference type="EMBL" id="ONM22452.1"/>
    </source>
</evidence>
<feature type="binding site" evidence="5">
    <location>
        <position position="49"/>
    </location>
    <ligand>
        <name>S-adenosyl-L-methionine</name>
        <dbReference type="ChEBI" id="CHEBI:59789"/>
    </ligand>
</feature>
<dbReference type="PANTHER" id="PTHR22807:SF61">
    <property type="entry name" value="NOL1_NOP2_SUN FAMILY PROTEIN _ ANTITERMINATION NUSB DOMAIN-CONTAINING PROTEIN"/>
    <property type="match status" value="1"/>
</dbReference>
<evidence type="ECO:0000259" key="6">
    <source>
        <dbReference type="PROSITE" id="PS51686"/>
    </source>
</evidence>
<reference evidence="7" key="1">
    <citation type="submission" date="2015-12" db="EMBL/GenBank/DDBJ databases">
        <title>Update maize B73 reference genome by single molecule sequencing technologies.</title>
        <authorList>
            <consortium name="Maize Genome Sequencing Project"/>
            <person name="Ware D."/>
        </authorList>
    </citation>
    <scope>NUCLEOTIDE SEQUENCE [LARGE SCALE GENOMIC DNA]</scope>
    <source>
        <tissue evidence="7">Seedling</tissue>
    </source>
</reference>
<dbReference type="PANTHER" id="PTHR22807">
    <property type="entry name" value="NOP2 YEAST -RELATED NOL1/NOP2/FMU SUN DOMAIN-CONTAINING"/>
    <property type="match status" value="1"/>
</dbReference>
<keyword evidence="2 5" id="KW-0808">Transferase</keyword>
<evidence type="ECO:0000256" key="3">
    <source>
        <dbReference type="ARBA" id="ARBA00022691"/>
    </source>
</evidence>
<dbReference type="SUPFAM" id="SSF53335">
    <property type="entry name" value="S-adenosyl-L-methionine-dependent methyltransferases"/>
    <property type="match status" value="1"/>
</dbReference>
<proteinExistence type="inferred from homology"/>
<dbReference type="PRINTS" id="PR02008">
    <property type="entry name" value="RCMTFAMILY"/>
</dbReference>
<feature type="binding site" evidence="5">
    <location>
        <position position="77"/>
    </location>
    <ligand>
        <name>S-adenosyl-L-methionine</name>
        <dbReference type="ChEBI" id="CHEBI:59789"/>
    </ligand>
</feature>
<feature type="binding site" evidence="5">
    <location>
        <begin position="25"/>
        <end position="31"/>
    </location>
    <ligand>
        <name>S-adenosyl-L-methionine</name>
        <dbReference type="ChEBI" id="CHEBI:59789"/>
    </ligand>
</feature>
<feature type="domain" description="SAM-dependent MTase RsmB/NOP-type" evidence="6">
    <location>
        <begin position="1"/>
        <end position="188"/>
    </location>
</feature>
<dbReference type="PROSITE" id="PS51686">
    <property type="entry name" value="SAM_MT_RSMB_NOP"/>
    <property type="match status" value="1"/>
</dbReference>
<protein>
    <recommendedName>
        <fullName evidence="6">SAM-dependent MTase RsmB/NOP-type domain-containing protein</fullName>
    </recommendedName>
</protein>
<dbReference type="InterPro" id="IPR001678">
    <property type="entry name" value="MeTrfase_RsmB-F_NOP2_dom"/>
</dbReference>
<keyword evidence="3 5" id="KW-0949">S-adenosyl-L-methionine</keyword>
<organism evidence="7">
    <name type="scientific">Zea mays</name>
    <name type="common">Maize</name>
    <dbReference type="NCBI Taxonomy" id="4577"/>
    <lineage>
        <taxon>Eukaryota</taxon>
        <taxon>Viridiplantae</taxon>
        <taxon>Streptophyta</taxon>
        <taxon>Embryophyta</taxon>
        <taxon>Tracheophyta</taxon>
        <taxon>Spermatophyta</taxon>
        <taxon>Magnoliopsida</taxon>
        <taxon>Liliopsida</taxon>
        <taxon>Poales</taxon>
        <taxon>Poaceae</taxon>
        <taxon>PACMAD clade</taxon>
        <taxon>Panicoideae</taxon>
        <taxon>Andropogonodae</taxon>
        <taxon>Andropogoneae</taxon>
        <taxon>Tripsacinae</taxon>
        <taxon>Zea</taxon>
    </lineage>
</organism>